<dbReference type="Proteomes" id="UP000230423">
    <property type="component" value="Unassembled WGS sequence"/>
</dbReference>
<feature type="region of interest" description="Disordered" evidence="1">
    <location>
        <begin position="3511"/>
        <end position="3535"/>
    </location>
</feature>
<organism evidence="2 3">
    <name type="scientific">Teladorsagia circumcincta</name>
    <name type="common">Brown stomach worm</name>
    <name type="synonym">Ostertagia circumcincta</name>
    <dbReference type="NCBI Taxonomy" id="45464"/>
    <lineage>
        <taxon>Eukaryota</taxon>
        <taxon>Metazoa</taxon>
        <taxon>Ecdysozoa</taxon>
        <taxon>Nematoda</taxon>
        <taxon>Chromadorea</taxon>
        <taxon>Rhabditida</taxon>
        <taxon>Rhabditina</taxon>
        <taxon>Rhabditomorpha</taxon>
        <taxon>Strongyloidea</taxon>
        <taxon>Trichostrongylidae</taxon>
        <taxon>Teladorsagia</taxon>
    </lineage>
</organism>
<protein>
    <submittedName>
        <fullName evidence="2">Uncharacterized protein</fullName>
    </submittedName>
</protein>
<evidence type="ECO:0000313" key="3">
    <source>
        <dbReference type="Proteomes" id="UP000230423"/>
    </source>
</evidence>
<name>A0A2G9V182_TELCI</name>
<feature type="region of interest" description="Disordered" evidence="1">
    <location>
        <begin position="1815"/>
        <end position="1836"/>
    </location>
</feature>
<gene>
    <name evidence="2" type="ORF">TELCIR_02434</name>
</gene>
<keyword evidence="3" id="KW-1185">Reference proteome</keyword>
<proteinExistence type="predicted"/>
<reference evidence="2 3" key="1">
    <citation type="submission" date="2015-09" db="EMBL/GenBank/DDBJ databases">
        <title>Draft genome of the parasitic nematode Teladorsagia circumcincta isolate WARC Sus (inbred).</title>
        <authorList>
            <person name="Mitreva M."/>
        </authorList>
    </citation>
    <scope>NUCLEOTIDE SEQUENCE [LARGE SCALE GENOMIC DNA]</scope>
    <source>
        <strain evidence="2 3">S</strain>
    </source>
</reference>
<dbReference type="OrthoDB" id="5872910at2759"/>
<feature type="region of interest" description="Disordered" evidence="1">
    <location>
        <begin position="1100"/>
        <end position="1119"/>
    </location>
</feature>
<sequence>MQESKFEEEMTMFDRATTREEYFGTQRLVEQVETERAVVSAKATTQEEVAISVLHLGSEDNVEESRLVRPKADHEAASQQFKEAADESAVGFWTTSDLDVQVEGRLLQKTASSQSIEKRLTAVSEKDTAAETSLEWHSSKSAQRVLKQKEQEMVKREFKVKTDVQDASLFRKEEIARDDITMFDIEKEMVTSRAFEYGQESSSLQGMFGKLIPKPESAEEVGVDCVANVTLQQKMSVAASKESGTEKELKLRRDDSGGDIAAISIIPLRDSAYFVGSAPKEELCNVTEDLLSQQPRSESSEVLVMGRHEEAVQMKSSATSEMEAFGFWDSNVPIKDTSCTLRTKSFESLVLGKKLRGSTEAQTQMSSVLTQEAKEERAVKWKQAQSASVDKAFGISTKTDEFLMNKAMTSAGSAGTLQERLVAKQKQMIRQYSDESALLFGSLGSLTPRTPESEETSTSLSDVPVLRGAAFMVASSEEVTQATGKIKRDDSAESAELLKKVGAFKSVKLSSQGSTESRTALSTMHRLESQEKASAQAILSIAVKDVISLMSPESTEEYVSSSWKTGEGEGDAASIQIGIKKVLCSSKSMSAASQSSTDYAGELTREVRGDRTAILPEIPADAAGGNFEIHSRDDHVFLSSAPKSMRSTEVFSTTLRKATSAKLQEFGRAAVDLKSVIGTLSAPPQPSEEAHAILPTKEAVLLSLGTKATSEHVAELLKLLSKHDQLAEMELIRSIVLREEDKLSVGAVRSLSTAITLALEKSSVSSSIGAIIAARLHEEASAFMQFASDEFVSGTWSSVASIAEARSQWPEYFTAAVEQKSKAPALTSSSVEVTIGMSPEEVTLCRNRLPLLESVQRLFYVELETALTEIRREEASEADTTTIPVSRTETVKGIAREYGKAEVFAQGVAGTIQQPEENRDSVETTQHRFPSIQAIYSTKATKEEHAELIKSLERFQEHESIEEILEVLRTEQLKFSGFATRTLLKAVEQELSSNPERAELSYNVAEAVRTVLSLAIKEVVDENAFAIIRSSKTASETALVLTLSSVEKLVANVPAISELREKVSSHFTRHVGSSISAIMPIQPTAASRQKFTIEERSVSQDFSGDLQGEHSSRTPPKTTVERTAGAAHEYGRDYAEIRAVLSVIDQPIQQREEADMIKQRAHHLKLTYGVQATEEEQAELVKLLSKYQDDEGVAAIIKEVTSGRVVFSGPATKKIIASIEKEVNRSSEVVSVSARVADTLRCVVTKALKEIVDESTFAIVRTREAISISTLAVALSLLDSTEARVHAPTQETASSDIALATEPSACYSAVLPLQLMSTADRKFAVSAEILHTVLEQVAQQHETARALPYTSVERATSLSREQGEEGVGVSASLQLLPKPLPKDQVIELTSEVPRRLYFTHSIKSSTAEKMELVGLLRKFQDDCEVSKILTDLQSEKIKFNKSVAQAITQSLEELQRTPETETAERTVAETLRSVISKAVEETAHETAFTIVKSIETSSTACLAVALTTSESMMRSLRAIEETEICSTSALSKTLSSDYVSVLPGEHRIQIEEKFGISADSLSTTVKREDFQHSFTGTLKEKQRLRTTAQVRELGQESVEVMADLMLLGRRSEQHEEVELARNQRSYIQFLHSVIATSEENLDLVKMLSKYDDDEDVAIIIKDVLSGRITFSGVATKTISAAVEREIHRSSECFDISRKVSEALRSAISRSLKEVVEESTFSILQTQDIMSTTQLAMMLSSLESVQARVQAPKEAVASTDLDFMKRAVSSRYETLPVHGMSAVERRFAISTEALTSVLESINQQVMKVQQALPLKPAETASTTATEKTAESVETSVSLHRLERPISRDEETETIPGTSRRLGLIYSLRSPTEQQKELLELLKKFQEDAEVSKVMQQLVTEKIEFSSSVTQSIIHSIEELQRRPETFGVERTVAEILRDIISKAVKESLQETTFTIVQSMEKSSTASLAMALSASEAAVRHVRAVEETETSITSELCRSLSNIQESVIPEEYRAYIEERFGITAESLSTSLKHRDALQEATKALKETQHYRASAQEREYGQEFVGLTGNILAVEKQQGAEQHIESIRGQSRYLHMLHSVKATSEEISDLVKLLNKYNDDADVAIVIKDLITGRVSLSGVAVRSVTASVTKEISHSSQASDISQRVSEALRCALSAVVKEIAEENAFTILQTKEMMSTAQLATALAELDAVQAKVQASTEEVISADLDLTQRAVSALSATLPIHGVTSTERQFAISTEVLMSVLENVSQQGKTVQTIPSVSAEEASSIAREPIRPTVKTTVLAQRLQQPIPESRETTTTPTVPRRLYFTHSIKSSTEEKMELIELLKRFEDEAEISEIVRGLVSERIEFSSSMTQSIIHAIKELQRIPETGSTGCTVAQVVREVISTAIKESVHETVFTIVQSVEGASATDLAVALSLSEAVVAHLRSAELDEVHFSAELTKSLSEIRASVILELHRAYIKQRFGIDDASLSAALQRPSAQQSSFATLSEKDEDKTSLQMRELGHEMIEVHGELIALRRPSEEHEGVELARVQHRYLQLLHSMRSTSEEISELVKLLNKYDDDEDIAIIIRDLVSGRVSFSGLAIRTITASVEKEINRAPEACDVSQRVSRALRSAIHAVVKEISEESAFTLLQTKDVISTAHLAMTLAALDSAQASVLPPTATDASTDLDIAQRAHSAQTTIIPIRGISRTARQFAISTEVFTSVLESVAQQGATAKTIPASLDHGPAVATAREEGVELLETGVYAQRFSRPSPSREEIAMTPETSRRLYFTHAIKSSVEEKMELVELLRKFQDEAEVSEIIRDLTSEKIVFSSAVTQSIIRAIKELQKSAETGAEEIIIIQVIRDVISKAVEELVPKSVLTIVESMNESSTAELAAVLSTTEALMSRLRAVEQNEVSLIAELTRSVSHVHELVMPEEHQAYIRERFGISLFVPPPPLKNEEFILYETQVLHSRRATAEETSRLRNLLMQISYHSDITEIVRFLEQENVRFSEKITQDMINSIEEILSRSITVENIASSVVERVRVILSESIRELTDEATFQSFYATPASSSITTLLVAVHSLESVLSRISEIPSALVSVAAGTLVPPHEVIGSHITLEERRRLQLLHLVKASEEQRIHLTETLSRYQHHSEISDVLKIIERLNVELSGRVTSQIISMLGSSTKEGTMENVVDRLRGALLQSVREVTEETAYSMWRTVEPAASLSTLLMTLISLEKVIANVVAPVYSTTSTTSMHERQSSEGVTVMLPESLTTSIDREYKTESSHKSVNVKSAEASEYSAATRKSTERIGSSLTAREFGDETSEASVGLGTLSRPLLQKEEATALFQKQREILLRSAVRATIEEQEVLLKSFERFGDKETADQIVKVLNSLSTKISSTASSEIRTMLDTVLRRAEDACEAQEVVRKKLRETLTRCVGKLTDETVFSLWETRTTVDTSTLVNSLVLLERVALDAFAATYTRTDSSSVLERGSQQYLVTSSSAQRRPQELRSALRPLFQSTQNQNYSRERPNLGKKTLE</sequence>
<dbReference type="EMBL" id="KZ345134">
    <property type="protein sequence ID" value="PIO75520.1"/>
    <property type="molecule type" value="Genomic_DNA"/>
</dbReference>
<evidence type="ECO:0000256" key="1">
    <source>
        <dbReference type="SAM" id="MobiDB-lite"/>
    </source>
</evidence>
<feature type="compositionally biased region" description="Basic and acidic residues" evidence="1">
    <location>
        <begin position="3523"/>
        <end position="3535"/>
    </location>
</feature>
<accession>A0A2G9V182</accession>
<feature type="compositionally biased region" description="Low complexity" evidence="1">
    <location>
        <begin position="1816"/>
        <end position="1836"/>
    </location>
</feature>
<evidence type="ECO:0000313" key="2">
    <source>
        <dbReference type="EMBL" id="PIO75520.1"/>
    </source>
</evidence>